<sequence length="253" mass="28373">MVYNSLTEAPRNLKEGIDWLMALRGTDAVKNSRSMGAALYNFFSDKLVGFKEVPALEEVKVITKKFLEKPELKDRSYVKGMLKRYNGLMDKNPKKIGDVIKGVEESDYKNVVKARGVKPEDITKSVSEVVHGCEKFLKHIKAPDQYKSAYSSEASWETSCAKDPEACAVVLVGIAPMLYTGILSLWDASNPPVFGCRTPGAAERLRKVLKAVGYAEPESRNSLSRDRVRKALSNMHKNVLDTIYDFAAYWAFY</sequence>
<dbReference type="VEuPathDB" id="PiroplasmaDB:BOVATA_005990"/>
<keyword evidence="2" id="KW-1185">Reference proteome</keyword>
<comment type="caution">
    <text evidence="1">The sequence shown here is derived from an EMBL/GenBank/DDBJ whole genome shotgun (WGS) entry which is preliminary data.</text>
</comment>
<dbReference type="Proteomes" id="UP000236319">
    <property type="component" value="Unassembled WGS sequence"/>
</dbReference>
<dbReference type="AlphaFoldDB" id="A0A2H6K7Y5"/>
<protein>
    <submittedName>
        <fullName evidence="1">Uncharacterized protein</fullName>
    </submittedName>
</protein>
<dbReference type="EMBL" id="BDSA01000001">
    <property type="protein sequence ID" value="GBE59106.1"/>
    <property type="molecule type" value="Genomic_DNA"/>
</dbReference>
<name>A0A2H6K7Y5_9APIC</name>
<dbReference type="RefSeq" id="XP_028865349.1">
    <property type="nucleotide sequence ID" value="XM_029009516.1"/>
</dbReference>
<dbReference type="GeneID" id="39872876"/>
<accession>A0A2H6K7Y5</accession>
<organism evidence="1 2">
    <name type="scientific">Babesia ovata</name>
    <dbReference type="NCBI Taxonomy" id="189622"/>
    <lineage>
        <taxon>Eukaryota</taxon>
        <taxon>Sar</taxon>
        <taxon>Alveolata</taxon>
        <taxon>Apicomplexa</taxon>
        <taxon>Aconoidasida</taxon>
        <taxon>Piroplasmida</taxon>
        <taxon>Babesiidae</taxon>
        <taxon>Babesia</taxon>
    </lineage>
</organism>
<evidence type="ECO:0000313" key="1">
    <source>
        <dbReference type="EMBL" id="GBE59106.1"/>
    </source>
</evidence>
<reference evidence="1 2" key="1">
    <citation type="journal article" date="2017" name="BMC Genomics">
        <title>Whole-genome assembly of Babesia ovata and comparative genomics between closely related pathogens.</title>
        <authorList>
            <person name="Yamagishi J."/>
            <person name="Asada M."/>
            <person name="Hakimi H."/>
            <person name="Tanaka T.Q."/>
            <person name="Sugimoto C."/>
            <person name="Kawazu S."/>
        </authorList>
    </citation>
    <scope>NUCLEOTIDE SEQUENCE [LARGE SCALE GENOMIC DNA]</scope>
    <source>
        <strain evidence="1 2">Miyake</strain>
    </source>
</reference>
<gene>
    <name evidence="1" type="ORF">BOVATA_005990</name>
</gene>
<proteinExistence type="predicted"/>
<evidence type="ECO:0000313" key="2">
    <source>
        <dbReference type="Proteomes" id="UP000236319"/>
    </source>
</evidence>